<reference evidence="2" key="1">
    <citation type="submission" date="2021-04" db="EMBL/GenBank/DDBJ databases">
        <title>Isolation of p-tert-butylphenol degrading bacteria Sphingobium phenoxybenzoativorans Tas13 from active sludge.</title>
        <authorList>
            <person name="Li Y."/>
        </authorList>
    </citation>
    <scope>NUCLEOTIDE SEQUENCE</scope>
    <source>
        <strain evidence="2">Tas13</strain>
    </source>
</reference>
<dbReference type="RefSeq" id="WP_212608874.1">
    <property type="nucleotide sequence ID" value="NZ_CP073910.1"/>
</dbReference>
<feature type="transmembrane region" description="Helical" evidence="1">
    <location>
        <begin position="57"/>
        <end position="74"/>
    </location>
</feature>
<evidence type="ECO:0000313" key="2">
    <source>
        <dbReference type="EMBL" id="QUT05184.1"/>
    </source>
</evidence>
<dbReference type="AlphaFoldDB" id="A0A975Q0W5"/>
<name>A0A975Q0W5_9SPHN</name>
<dbReference type="EMBL" id="CP073910">
    <property type="protein sequence ID" value="QUT05184.1"/>
    <property type="molecule type" value="Genomic_DNA"/>
</dbReference>
<keyword evidence="1" id="KW-0812">Transmembrane</keyword>
<dbReference type="Proteomes" id="UP000681425">
    <property type="component" value="Chromosome"/>
</dbReference>
<proteinExistence type="predicted"/>
<dbReference type="KEGG" id="spph:KFK14_19630"/>
<evidence type="ECO:0000313" key="3">
    <source>
        <dbReference type="Proteomes" id="UP000681425"/>
    </source>
</evidence>
<keyword evidence="1" id="KW-1133">Transmembrane helix</keyword>
<sequence length="77" mass="7855">MGEDGLSTTITDPSAVLAGLSAICAIIAGCLLLKLVARVERQSAKGRSMPLSAATEAFIFLGLACLLGGGGYLLRLF</sequence>
<keyword evidence="1" id="KW-0472">Membrane</keyword>
<organism evidence="2 3">
    <name type="scientific">Sphingobium phenoxybenzoativorans</name>
    <dbReference type="NCBI Taxonomy" id="1592790"/>
    <lineage>
        <taxon>Bacteria</taxon>
        <taxon>Pseudomonadati</taxon>
        <taxon>Pseudomonadota</taxon>
        <taxon>Alphaproteobacteria</taxon>
        <taxon>Sphingomonadales</taxon>
        <taxon>Sphingomonadaceae</taxon>
        <taxon>Sphingobium</taxon>
    </lineage>
</organism>
<accession>A0A975Q0W5</accession>
<evidence type="ECO:0000256" key="1">
    <source>
        <dbReference type="SAM" id="Phobius"/>
    </source>
</evidence>
<protein>
    <submittedName>
        <fullName evidence="2">Uncharacterized protein</fullName>
    </submittedName>
</protein>
<keyword evidence="3" id="KW-1185">Reference proteome</keyword>
<feature type="transmembrane region" description="Helical" evidence="1">
    <location>
        <begin position="15"/>
        <end position="36"/>
    </location>
</feature>
<gene>
    <name evidence="2" type="ORF">KFK14_19630</name>
</gene>